<feature type="compositionally biased region" description="Basic and acidic residues" evidence="1">
    <location>
        <begin position="74"/>
        <end position="90"/>
    </location>
</feature>
<keyword evidence="2" id="KW-0812">Transmembrane</keyword>
<proteinExistence type="predicted"/>
<evidence type="ECO:0000256" key="2">
    <source>
        <dbReference type="SAM" id="Phobius"/>
    </source>
</evidence>
<comment type="caution">
    <text evidence="3">The sequence shown here is derived from an EMBL/GenBank/DDBJ whole genome shotgun (WGS) entry which is preliminary data.</text>
</comment>
<dbReference type="RefSeq" id="WP_187217700.1">
    <property type="nucleotide sequence ID" value="NZ_JABVED010000001.1"/>
</dbReference>
<protein>
    <submittedName>
        <fullName evidence="3">Uncharacterized protein</fullName>
    </submittedName>
</protein>
<evidence type="ECO:0000313" key="3">
    <source>
        <dbReference type="EMBL" id="MBC6445626.1"/>
    </source>
</evidence>
<accession>A0ABR7KZU3</accession>
<feature type="region of interest" description="Disordered" evidence="1">
    <location>
        <begin position="74"/>
        <end position="119"/>
    </location>
</feature>
<keyword evidence="2" id="KW-0472">Membrane</keyword>
<reference evidence="3 4" key="1">
    <citation type="submission" date="2020-06" db="EMBL/GenBank/DDBJ databases">
        <title>Actinokineospora xiongansis sp. nov., isolated from soil of Baiyangdian.</title>
        <authorList>
            <person name="Zhang X."/>
        </authorList>
    </citation>
    <scope>NUCLEOTIDE SEQUENCE [LARGE SCALE GENOMIC DNA]</scope>
    <source>
        <strain evidence="3 4">HBU206404</strain>
    </source>
</reference>
<feature type="transmembrane region" description="Helical" evidence="2">
    <location>
        <begin position="34"/>
        <end position="53"/>
    </location>
</feature>
<sequence>MARLVSVLFHLAVLGVLALLSTIDFSADSPIESVVIRLGVLLLVLAIGHAIAIKVLTRMRDRLDAEGMSARRFEHTEAVEHADPIDRVEPADPEIMVPPNDNRTAPTVRGPHRDPSPPR</sequence>
<gene>
    <name evidence="3" type="ORF">GPZ80_00350</name>
</gene>
<dbReference type="Proteomes" id="UP000734823">
    <property type="component" value="Unassembled WGS sequence"/>
</dbReference>
<evidence type="ECO:0000256" key="1">
    <source>
        <dbReference type="SAM" id="MobiDB-lite"/>
    </source>
</evidence>
<keyword evidence="2" id="KW-1133">Transmembrane helix</keyword>
<evidence type="ECO:0000313" key="4">
    <source>
        <dbReference type="Proteomes" id="UP000734823"/>
    </source>
</evidence>
<name>A0ABR7KZU3_9PSEU</name>
<organism evidence="3 4">
    <name type="scientific">Actinokineospora xionganensis</name>
    <dbReference type="NCBI Taxonomy" id="2684470"/>
    <lineage>
        <taxon>Bacteria</taxon>
        <taxon>Bacillati</taxon>
        <taxon>Actinomycetota</taxon>
        <taxon>Actinomycetes</taxon>
        <taxon>Pseudonocardiales</taxon>
        <taxon>Pseudonocardiaceae</taxon>
        <taxon>Actinokineospora</taxon>
    </lineage>
</organism>
<dbReference type="EMBL" id="JABVED010000001">
    <property type="protein sequence ID" value="MBC6445626.1"/>
    <property type="molecule type" value="Genomic_DNA"/>
</dbReference>
<keyword evidence="4" id="KW-1185">Reference proteome</keyword>